<dbReference type="GO" id="GO:0007165">
    <property type="term" value="P:signal transduction"/>
    <property type="evidence" value="ECO:0007669"/>
    <property type="project" value="TreeGrafter"/>
</dbReference>
<evidence type="ECO:0000256" key="1">
    <source>
        <dbReference type="ARBA" id="ARBA00001033"/>
    </source>
</evidence>
<keyword evidence="11" id="KW-1185">Reference proteome</keyword>
<dbReference type="GO" id="GO:0031564">
    <property type="term" value="P:transcription antitermination"/>
    <property type="evidence" value="ECO:0007669"/>
    <property type="project" value="UniProtKB-KW"/>
</dbReference>
<comment type="similarity">
    <text evidence="3 9">Belongs to the inositol monophosphatase superfamily.</text>
</comment>
<feature type="binding site" evidence="8">
    <location>
        <position position="211"/>
    </location>
    <ligand>
        <name>Mg(2+)</name>
        <dbReference type="ChEBI" id="CHEBI:18420"/>
        <label>1</label>
        <note>catalytic</note>
    </ligand>
</feature>
<evidence type="ECO:0000256" key="8">
    <source>
        <dbReference type="PIRSR" id="PIRSR600760-2"/>
    </source>
</evidence>
<dbReference type="PRINTS" id="PR00377">
    <property type="entry name" value="IMPHPHTASES"/>
</dbReference>
<evidence type="ECO:0000313" key="11">
    <source>
        <dbReference type="Proteomes" id="UP000502699"/>
    </source>
</evidence>
<dbReference type="PANTHER" id="PTHR20854">
    <property type="entry name" value="INOSITOL MONOPHOSPHATASE"/>
    <property type="match status" value="1"/>
</dbReference>
<keyword evidence="7 8" id="KW-0460">Magnesium</keyword>
<keyword evidence="6" id="KW-0804">Transcription</keyword>
<keyword evidence="5 9" id="KW-0378">Hydrolase</keyword>
<name>A0A6G7VDM1_9GAMM</name>
<dbReference type="RefSeq" id="WP_166270816.1">
    <property type="nucleotide sequence ID" value="NZ_CP048029.1"/>
</dbReference>
<organism evidence="10 11">
    <name type="scientific">Caldichromatium japonicum</name>
    <dbReference type="NCBI Taxonomy" id="2699430"/>
    <lineage>
        <taxon>Bacteria</taxon>
        <taxon>Pseudomonadati</taxon>
        <taxon>Pseudomonadota</taxon>
        <taxon>Gammaproteobacteria</taxon>
        <taxon>Chromatiales</taxon>
        <taxon>Chromatiaceae</taxon>
        <taxon>Caldichromatium</taxon>
    </lineage>
</organism>
<feature type="binding site" evidence="8">
    <location>
        <position position="86"/>
    </location>
    <ligand>
        <name>Mg(2+)</name>
        <dbReference type="ChEBI" id="CHEBI:18420"/>
        <label>1</label>
        <note>catalytic</note>
    </ligand>
</feature>
<protein>
    <recommendedName>
        <fullName evidence="9">Inositol-1-monophosphatase</fullName>
        <ecNumber evidence="9">3.1.3.25</ecNumber>
    </recommendedName>
</protein>
<evidence type="ECO:0000256" key="3">
    <source>
        <dbReference type="ARBA" id="ARBA00009759"/>
    </source>
</evidence>
<evidence type="ECO:0000313" key="10">
    <source>
        <dbReference type="EMBL" id="QIK38052.1"/>
    </source>
</evidence>
<dbReference type="Gene3D" id="3.40.190.80">
    <property type="match status" value="1"/>
</dbReference>
<gene>
    <name evidence="10" type="ORF">GWK36_08725</name>
</gene>
<dbReference type="InterPro" id="IPR020550">
    <property type="entry name" value="Inositol_monophosphatase_CS"/>
</dbReference>
<keyword evidence="6" id="KW-0889">Transcription antitermination</keyword>
<evidence type="ECO:0000256" key="9">
    <source>
        <dbReference type="RuleBase" id="RU364068"/>
    </source>
</evidence>
<comment type="cofactor">
    <cofactor evidence="2 8 9">
        <name>Mg(2+)</name>
        <dbReference type="ChEBI" id="CHEBI:18420"/>
    </cofactor>
</comment>
<dbReference type="GO" id="GO:0008934">
    <property type="term" value="F:inositol monophosphate 1-phosphatase activity"/>
    <property type="evidence" value="ECO:0007669"/>
    <property type="project" value="InterPro"/>
</dbReference>
<dbReference type="PROSITE" id="PS00629">
    <property type="entry name" value="IMP_1"/>
    <property type="match status" value="1"/>
</dbReference>
<dbReference type="SUPFAM" id="SSF56655">
    <property type="entry name" value="Carbohydrate phosphatase"/>
    <property type="match status" value="1"/>
</dbReference>
<feature type="binding site" evidence="8">
    <location>
        <position position="83"/>
    </location>
    <ligand>
        <name>Mg(2+)</name>
        <dbReference type="ChEBI" id="CHEBI:18420"/>
        <label>1</label>
        <note>catalytic</note>
    </ligand>
</feature>
<dbReference type="GO" id="GO:0046872">
    <property type="term" value="F:metal ion binding"/>
    <property type="evidence" value="ECO:0007669"/>
    <property type="project" value="UniProtKB-KW"/>
</dbReference>
<dbReference type="InterPro" id="IPR020583">
    <property type="entry name" value="Inositol_monoP_metal-BS"/>
</dbReference>
<dbReference type="PROSITE" id="PS00630">
    <property type="entry name" value="IMP_2"/>
    <property type="match status" value="1"/>
</dbReference>
<dbReference type="GO" id="GO:0006020">
    <property type="term" value="P:inositol metabolic process"/>
    <property type="evidence" value="ECO:0007669"/>
    <property type="project" value="TreeGrafter"/>
</dbReference>
<evidence type="ECO:0000256" key="4">
    <source>
        <dbReference type="ARBA" id="ARBA00022723"/>
    </source>
</evidence>
<evidence type="ECO:0000256" key="7">
    <source>
        <dbReference type="ARBA" id="ARBA00022842"/>
    </source>
</evidence>
<accession>A0A6G7VDM1</accession>
<keyword evidence="6" id="KW-0805">Transcription regulation</keyword>
<dbReference type="GO" id="GO:0046854">
    <property type="term" value="P:phosphatidylinositol phosphate biosynthetic process"/>
    <property type="evidence" value="ECO:0007669"/>
    <property type="project" value="InterPro"/>
</dbReference>
<evidence type="ECO:0000256" key="6">
    <source>
        <dbReference type="ARBA" id="ARBA00022814"/>
    </source>
</evidence>
<dbReference type="InterPro" id="IPR033942">
    <property type="entry name" value="IMPase"/>
</dbReference>
<evidence type="ECO:0000256" key="5">
    <source>
        <dbReference type="ARBA" id="ARBA00022801"/>
    </source>
</evidence>
<dbReference type="PANTHER" id="PTHR20854:SF4">
    <property type="entry name" value="INOSITOL-1-MONOPHOSPHATASE-RELATED"/>
    <property type="match status" value="1"/>
</dbReference>
<dbReference type="Proteomes" id="UP000502699">
    <property type="component" value="Chromosome"/>
</dbReference>
<dbReference type="Gene3D" id="3.30.540.10">
    <property type="entry name" value="Fructose-1,6-Bisphosphatase, subunit A, domain 1"/>
    <property type="match status" value="1"/>
</dbReference>
<dbReference type="CDD" id="cd01639">
    <property type="entry name" value="IMPase"/>
    <property type="match status" value="1"/>
</dbReference>
<keyword evidence="4 8" id="KW-0479">Metal-binding</keyword>
<feature type="binding site" evidence="8">
    <location>
        <position position="85"/>
    </location>
    <ligand>
        <name>Mg(2+)</name>
        <dbReference type="ChEBI" id="CHEBI:18420"/>
        <label>1</label>
        <note>catalytic</note>
    </ligand>
</feature>
<dbReference type="PRINTS" id="PR01959">
    <property type="entry name" value="SBIMPHPHTASE"/>
</dbReference>
<evidence type="ECO:0000256" key="2">
    <source>
        <dbReference type="ARBA" id="ARBA00001946"/>
    </source>
</evidence>
<dbReference type="InterPro" id="IPR022337">
    <property type="entry name" value="Inositol_monophosphatase_SuhB"/>
</dbReference>
<proteinExistence type="inferred from homology"/>
<feature type="binding site" evidence="8">
    <location>
        <position position="67"/>
    </location>
    <ligand>
        <name>Mg(2+)</name>
        <dbReference type="ChEBI" id="CHEBI:18420"/>
        <label>1</label>
        <note>catalytic</note>
    </ligand>
</feature>
<dbReference type="FunFam" id="3.30.540.10:FF:000003">
    <property type="entry name" value="Inositol-1-monophosphatase"/>
    <property type="match status" value="1"/>
</dbReference>
<dbReference type="InterPro" id="IPR000760">
    <property type="entry name" value="Inositol_monophosphatase-like"/>
</dbReference>
<dbReference type="EMBL" id="CP048029">
    <property type="protein sequence ID" value="QIK38052.1"/>
    <property type="molecule type" value="Genomic_DNA"/>
</dbReference>
<reference evidence="11" key="1">
    <citation type="submission" date="2020-01" db="EMBL/GenBank/DDBJ databases">
        <title>Caldichromatium gen. nov., sp. nov., a thermophilic purple sulfur bacterium member of the family Chromatiaceae isolated from Nakabusa hot spring, Japan.</title>
        <authorList>
            <person name="Saini M.K."/>
            <person name="Hanada S."/>
            <person name="Tank M."/>
        </authorList>
    </citation>
    <scope>NUCLEOTIDE SEQUENCE [LARGE SCALE GENOMIC DNA]</scope>
    <source>
        <strain evidence="11">No.7</strain>
    </source>
</reference>
<comment type="catalytic activity">
    <reaction evidence="1 9">
        <text>a myo-inositol phosphate + H2O = myo-inositol + phosphate</text>
        <dbReference type="Rhea" id="RHEA:24056"/>
        <dbReference type="ChEBI" id="CHEBI:15377"/>
        <dbReference type="ChEBI" id="CHEBI:17268"/>
        <dbReference type="ChEBI" id="CHEBI:43474"/>
        <dbReference type="ChEBI" id="CHEBI:84139"/>
        <dbReference type="EC" id="3.1.3.25"/>
    </reaction>
</comment>
<dbReference type="EC" id="3.1.3.25" evidence="9"/>
<sequence>MHPSLNIAVRAARQAGKIILRFADRVDSLKYEDKSRNDFVSEVDRAAETAIIQELRARFPHHAILAEESGAQEGRSEFLWVIDPLDGTTNYLHGFPQFAVSIALLYRGQLECAVVYDPLREELFTAARGEGALLNDRRIRVANRQSLAGALIGTGFPFRDHRHIDAYLGMFKDMTLATAGIRRPGSASLDLAYVACGRTDGFWELGLSPWDCAAGALLIREAGGIVTDLAGGTGFLDTGNLVAANPSVHRAMLGLIAPHLSSSLKA</sequence>
<dbReference type="KEGG" id="cjap:GWK36_08725"/>
<dbReference type="Pfam" id="PF00459">
    <property type="entry name" value="Inositol_P"/>
    <property type="match status" value="1"/>
</dbReference>
<dbReference type="AlphaFoldDB" id="A0A6G7VDM1"/>